<evidence type="ECO:0000256" key="1">
    <source>
        <dbReference type="SAM" id="Coils"/>
    </source>
</evidence>
<dbReference type="Pfam" id="PF06605">
    <property type="entry name" value="Prophage_tail"/>
    <property type="match status" value="1"/>
</dbReference>
<dbReference type="Gene3D" id="2.60.40.10">
    <property type="entry name" value="Immunoglobulins"/>
    <property type="match status" value="1"/>
</dbReference>
<dbReference type="PANTHER" id="PTHR17571:SF34">
    <property type="entry name" value="ACROSOMAL PROTEIN SP-10"/>
    <property type="match status" value="1"/>
</dbReference>
<comment type="caution">
    <text evidence="3">The sequence shown here is derived from an EMBL/GenBank/DDBJ whole genome shotgun (WGS) entry which is preliminary data.</text>
</comment>
<dbReference type="Proteomes" id="UP000286288">
    <property type="component" value="Unassembled WGS sequence"/>
</dbReference>
<gene>
    <name evidence="3" type="ORF">DW084_16310</name>
</gene>
<dbReference type="InterPro" id="IPR052671">
    <property type="entry name" value="Acrosomal_SP-10-like"/>
</dbReference>
<feature type="domain" description="Tail spike" evidence="2">
    <location>
        <begin position="48"/>
        <end position="296"/>
    </location>
</feature>
<evidence type="ECO:0000313" key="3">
    <source>
        <dbReference type="EMBL" id="RHK04263.1"/>
    </source>
</evidence>
<name>A0A415ENJ4_ENTCA</name>
<evidence type="ECO:0000313" key="4">
    <source>
        <dbReference type="Proteomes" id="UP000286288"/>
    </source>
</evidence>
<evidence type="ECO:0000259" key="2">
    <source>
        <dbReference type="Pfam" id="PF06605"/>
    </source>
</evidence>
<dbReference type="SUPFAM" id="SSF49265">
    <property type="entry name" value="Fibronectin type III"/>
    <property type="match status" value="1"/>
</dbReference>
<accession>A0A415ENJ4</accession>
<dbReference type="InterPro" id="IPR010572">
    <property type="entry name" value="Tail_dom"/>
</dbReference>
<sequence>MHKSPLRGRRTGFNKEYLARPTTSECDVANSTPTSFVRSKPLASWAGGKFGNRSTNFYYISSIEAVGKCLEIWDAELRVRVEVQDNKITGRFIDAIKRGNDTGLLLEVGHNINGLTLTVETGHIRSLLYGRGSGVALYDEESGEATGGYSRRIMFDDLIATNSTHGFSKPRGQAYLIDEEARALYGLVDPETGRRTHLEGVFESSSQEDPDLLMRETWEALKQNNHPWYFASCNISLLSELLGSEFDHEQLRLGDTIRLADNDSFNSPLRIESRVIGFTYDLADSESADVEMGNFKNLYSEDDRLNKIEDGLNNGNWSRPPVVGPGNIANVRPGPITNFEAFSGFSQIHLFWDMQSLIVRDYEIHGSEVQGFVPSPSNLIARTNVNAFSHTVEANRRWYYRVRAVNHHDVAGPFSDEVNGQTANTKELDELEGILDDLNDRILPELDERLTENDQILYELKENILPDLEGRLKDLEVEMDILTTVKLPGLEQKLIDNELALNELNNVSLPLLDDRLKSAEQNFLDAQKRIDEAMADIREVEDLLSDWQWQDTVEIDGGKIRANTILALSIMAGSITTTQIQAGSIVGDDLAVNTITAREIKALAITAEEISSDAIVTRHIATNAVTANEIAANTIIADNISGNAIIARHISANAIIAEKIQANAIIAEKIQANAVTAEKIRANAVIAGKINADAITAREIQANAVIAGKIDAGAITAREIRGETIVSDNIASNAIITRHITAETIVGDHIIAGEIKTAHMAVGSINGDRITANSIMANQIRVGQIQEGFNSNGHTLKLSPTDIGFYVGNNTNLISNLRGRVYNSGVQYRWGNTDIGRLAHTSMENNSNFRGVGLHMDSAGSYITFGHRTTADGPYNQSLIVDPRGRRSGTQIAADSGVDVPVRMFVQEISTRSGTEKRIFNIINVNVPDGGNQPCVFIGRTSGGIPRQGIAFGNNRMYLVVDGTFRRQ</sequence>
<dbReference type="InterPro" id="IPR013783">
    <property type="entry name" value="Ig-like_fold"/>
</dbReference>
<dbReference type="EMBL" id="QRMZ01000029">
    <property type="protein sequence ID" value="RHK04263.1"/>
    <property type="molecule type" value="Genomic_DNA"/>
</dbReference>
<protein>
    <recommendedName>
        <fullName evidence="2">Tail spike domain-containing protein</fullName>
    </recommendedName>
</protein>
<keyword evidence="1" id="KW-0175">Coiled coil</keyword>
<organism evidence="3 4">
    <name type="scientific">Enterococcus casseliflavus</name>
    <name type="common">Enterococcus flavescens</name>
    <dbReference type="NCBI Taxonomy" id="37734"/>
    <lineage>
        <taxon>Bacteria</taxon>
        <taxon>Bacillati</taxon>
        <taxon>Bacillota</taxon>
        <taxon>Bacilli</taxon>
        <taxon>Lactobacillales</taxon>
        <taxon>Enterococcaceae</taxon>
        <taxon>Enterococcus</taxon>
    </lineage>
</organism>
<reference evidence="3 4" key="1">
    <citation type="submission" date="2018-08" db="EMBL/GenBank/DDBJ databases">
        <title>A genome reference for cultivated species of the human gut microbiota.</title>
        <authorList>
            <person name="Zou Y."/>
            <person name="Xue W."/>
            <person name="Luo G."/>
        </authorList>
    </citation>
    <scope>NUCLEOTIDE SEQUENCE [LARGE SCALE GENOMIC DNA]</scope>
    <source>
        <strain evidence="3 4">AF48-16</strain>
    </source>
</reference>
<dbReference type="AlphaFoldDB" id="A0A415ENJ4"/>
<feature type="coiled-coil region" evidence="1">
    <location>
        <begin position="516"/>
        <end position="550"/>
    </location>
</feature>
<dbReference type="InterPro" id="IPR036116">
    <property type="entry name" value="FN3_sf"/>
</dbReference>
<dbReference type="PANTHER" id="PTHR17571">
    <property type="entry name" value="URINARY PROTEIN RUP /ACROSOMAL PROTEIN SP-10"/>
    <property type="match status" value="1"/>
</dbReference>
<proteinExistence type="predicted"/>